<dbReference type="PROSITE" id="PS50846">
    <property type="entry name" value="HMA_2"/>
    <property type="match status" value="1"/>
</dbReference>
<dbReference type="SUPFAM" id="SSF55008">
    <property type="entry name" value="HMA, heavy metal-associated domain"/>
    <property type="match status" value="1"/>
</dbReference>
<dbReference type="GO" id="GO:0046872">
    <property type="term" value="F:metal ion binding"/>
    <property type="evidence" value="ECO:0007669"/>
    <property type="project" value="InterPro"/>
</dbReference>
<name>A0A419A2L0_9RHOB</name>
<dbReference type="OrthoDB" id="9801832at2"/>
<proteinExistence type="predicted"/>
<dbReference type="EMBL" id="QZEV01000002">
    <property type="protein sequence ID" value="RJL07371.1"/>
    <property type="molecule type" value="Genomic_DNA"/>
</dbReference>
<evidence type="ECO:0000313" key="2">
    <source>
        <dbReference type="EMBL" id="RJL07371.1"/>
    </source>
</evidence>
<organism evidence="2 3">
    <name type="scientific">Paracoccus aestuarii</name>
    <dbReference type="NCBI Taxonomy" id="453842"/>
    <lineage>
        <taxon>Bacteria</taxon>
        <taxon>Pseudomonadati</taxon>
        <taxon>Pseudomonadota</taxon>
        <taxon>Alphaproteobacteria</taxon>
        <taxon>Rhodobacterales</taxon>
        <taxon>Paracoccaceae</taxon>
        <taxon>Paracoccus</taxon>
    </lineage>
</organism>
<dbReference type="Pfam" id="PF00403">
    <property type="entry name" value="HMA"/>
    <property type="match status" value="1"/>
</dbReference>
<dbReference type="InterPro" id="IPR006121">
    <property type="entry name" value="HMA_dom"/>
</dbReference>
<dbReference type="InterPro" id="IPR036163">
    <property type="entry name" value="HMA_dom_sf"/>
</dbReference>
<comment type="caution">
    <text evidence="2">The sequence shown here is derived from an EMBL/GenBank/DDBJ whole genome shotgun (WGS) entry which is preliminary data.</text>
</comment>
<evidence type="ECO:0000259" key="1">
    <source>
        <dbReference type="PROSITE" id="PS50846"/>
    </source>
</evidence>
<sequence>MQFHIQNMSCGGCVRGVTRAIQSVDPAAKVTPDLTKRTIEVASDQPRAILESALVKAGFPAGQT</sequence>
<reference evidence="2 3" key="1">
    <citation type="submission" date="2018-09" db="EMBL/GenBank/DDBJ databases">
        <title>Paracoccus onubensis nov. sp. a moderate halophilic bacterium isolated from Gruta de las Maravillas (Aracena, Spain).</title>
        <authorList>
            <person name="Jurado V."/>
            <person name="Gutierrez-Patricio S."/>
            <person name="Gonzalez-Pimentel J.L."/>
            <person name="Laiz L."/>
            <person name="Saiz-Jimenez C."/>
        </authorList>
    </citation>
    <scope>NUCLEOTIDE SEQUENCE [LARGE SCALE GENOMIC DNA]</scope>
    <source>
        <strain evidence="2 3">DSM 19484</strain>
    </source>
</reference>
<keyword evidence="3" id="KW-1185">Reference proteome</keyword>
<evidence type="ECO:0000313" key="3">
    <source>
        <dbReference type="Proteomes" id="UP000285530"/>
    </source>
</evidence>
<gene>
    <name evidence="2" type="ORF">D3P06_01135</name>
</gene>
<dbReference type="Proteomes" id="UP000285530">
    <property type="component" value="Unassembled WGS sequence"/>
</dbReference>
<feature type="domain" description="HMA" evidence="1">
    <location>
        <begin position="1"/>
        <end position="62"/>
    </location>
</feature>
<dbReference type="Gene3D" id="3.30.70.100">
    <property type="match status" value="1"/>
</dbReference>
<protein>
    <submittedName>
        <fullName evidence="2">Copper chaperone</fullName>
    </submittedName>
</protein>
<dbReference type="AlphaFoldDB" id="A0A419A2L0"/>
<dbReference type="RefSeq" id="WP_119884776.1">
    <property type="nucleotide sequence ID" value="NZ_CP067169.1"/>
</dbReference>
<dbReference type="CDD" id="cd00371">
    <property type="entry name" value="HMA"/>
    <property type="match status" value="1"/>
</dbReference>
<accession>A0A419A2L0</accession>